<proteinExistence type="predicted"/>
<organism evidence="2 3">
    <name type="scientific">Actinospica durhamensis</name>
    <dbReference type="NCBI Taxonomy" id="1508375"/>
    <lineage>
        <taxon>Bacteria</taxon>
        <taxon>Bacillati</taxon>
        <taxon>Actinomycetota</taxon>
        <taxon>Actinomycetes</taxon>
        <taxon>Catenulisporales</taxon>
        <taxon>Actinospicaceae</taxon>
        <taxon>Actinospica</taxon>
    </lineage>
</organism>
<dbReference type="RefSeq" id="WP_212532434.1">
    <property type="nucleotide sequence ID" value="NZ_JAGSOG010000246.1"/>
</dbReference>
<comment type="caution">
    <text evidence="2">The sequence shown here is derived from an EMBL/GenBank/DDBJ whole genome shotgun (WGS) entry which is preliminary data.</text>
</comment>
<evidence type="ECO:0000256" key="1">
    <source>
        <dbReference type="SAM" id="MobiDB-lite"/>
    </source>
</evidence>
<keyword evidence="3" id="KW-1185">Reference proteome</keyword>
<feature type="compositionally biased region" description="Low complexity" evidence="1">
    <location>
        <begin position="102"/>
        <end position="116"/>
    </location>
</feature>
<protein>
    <submittedName>
        <fullName evidence="2">MazG-like family protein</fullName>
    </submittedName>
</protein>
<dbReference type="CDD" id="cd11533">
    <property type="entry name" value="NTP-PPase_Af0060_like"/>
    <property type="match status" value="1"/>
</dbReference>
<reference evidence="2" key="1">
    <citation type="submission" date="2021-04" db="EMBL/GenBank/DDBJ databases">
        <title>Genome based classification of Actinospica acidithermotolerans sp. nov., an actinobacterium isolated from an Indonesian hot spring.</title>
        <authorList>
            <person name="Kusuma A.B."/>
            <person name="Putra K.E."/>
            <person name="Nafisah S."/>
            <person name="Loh J."/>
            <person name="Nouioui I."/>
            <person name="Goodfellow M."/>
        </authorList>
    </citation>
    <scope>NUCLEOTIDE SEQUENCE</scope>
    <source>
        <strain evidence="2">CSCA 57</strain>
    </source>
</reference>
<dbReference type="InterPro" id="IPR044548">
    <property type="entry name" value="AF0060_NTP-PPase_MazG-like"/>
</dbReference>
<feature type="region of interest" description="Disordered" evidence="1">
    <location>
        <begin position="99"/>
        <end position="134"/>
    </location>
</feature>
<dbReference type="AlphaFoldDB" id="A0A941ITR5"/>
<accession>A0A941ITR5</accession>
<dbReference type="Proteomes" id="UP000675781">
    <property type="component" value="Unassembled WGS sequence"/>
</dbReference>
<dbReference type="Gene3D" id="1.10.287.1080">
    <property type="entry name" value="MazG-like"/>
    <property type="match status" value="1"/>
</dbReference>
<sequence>MDTDPWPVIDRLVAWLDEGSTLPPDTKTILQILKITEEAGEVAEALIGVTGQNPRKGFSHSWQDVEHELCDVIITAMVALTRVNPRAATVFGEHLAGVAERTVQTGKTGQTGTGQTDLGPSGPGGQAGTERAED</sequence>
<evidence type="ECO:0000313" key="3">
    <source>
        <dbReference type="Proteomes" id="UP000675781"/>
    </source>
</evidence>
<name>A0A941ITR5_9ACTN</name>
<dbReference type="SUPFAM" id="SSF101386">
    <property type="entry name" value="all-alpha NTP pyrophosphatases"/>
    <property type="match status" value="1"/>
</dbReference>
<gene>
    <name evidence="2" type="ORF">KDL01_32165</name>
</gene>
<evidence type="ECO:0000313" key="2">
    <source>
        <dbReference type="EMBL" id="MBR7837972.1"/>
    </source>
</evidence>
<dbReference type="EMBL" id="JAGSOG010000246">
    <property type="protein sequence ID" value="MBR7837972.1"/>
    <property type="molecule type" value="Genomic_DNA"/>
</dbReference>